<dbReference type="SUPFAM" id="SSF103481">
    <property type="entry name" value="Multidrug resistance efflux transporter EmrE"/>
    <property type="match status" value="2"/>
</dbReference>
<feature type="transmembrane region" description="Helical" evidence="1">
    <location>
        <begin position="64"/>
        <end position="83"/>
    </location>
</feature>
<feature type="non-terminal residue" evidence="3">
    <location>
        <position position="1"/>
    </location>
</feature>
<dbReference type="PANTHER" id="PTHR12715:SF4">
    <property type="entry name" value="EAMA DOMAIN-CONTAINING PROTEIN"/>
    <property type="match status" value="1"/>
</dbReference>
<feature type="domain" description="EamA" evidence="2">
    <location>
        <begin position="2"/>
        <end position="53"/>
    </location>
</feature>
<dbReference type="AlphaFoldDB" id="X1H1P7"/>
<dbReference type="EMBL" id="BARU01009602">
    <property type="protein sequence ID" value="GAH39193.1"/>
    <property type="molecule type" value="Genomic_DNA"/>
</dbReference>
<proteinExistence type="predicted"/>
<keyword evidence="1" id="KW-1133">Transmembrane helix</keyword>
<gene>
    <name evidence="3" type="ORF">S03H2_18501</name>
</gene>
<dbReference type="InterPro" id="IPR052756">
    <property type="entry name" value="Alkyne_AA_exporter"/>
</dbReference>
<keyword evidence="1" id="KW-0812">Transmembrane</keyword>
<evidence type="ECO:0000256" key="1">
    <source>
        <dbReference type="SAM" id="Phobius"/>
    </source>
</evidence>
<evidence type="ECO:0000313" key="3">
    <source>
        <dbReference type="EMBL" id="GAH39193.1"/>
    </source>
</evidence>
<feature type="transmembrane region" description="Helical" evidence="1">
    <location>
        <begin position="119"/>
        <end position="140"/>
    </location>
</feature>
<dbReference type="InterPro" id="IPR037185">
    <property type="entry name" value="EmrE-like"/>
</dbReference>
<feature type="transmembrane region" description="Helical" evidence="1">
    <location>
        <begin position="12"/>
        <end position="30"/>
    </location>
</feature>
<organism evidence="3">
    <name type="scientific">marine sediment metagenome</name>
    <dbReference type="NCBI Taxonomy" id="412755"/>
    <lineage>
        <taxon>unclassified sequences</taxon>
        <taxon>metagenomes</taxon>
        <taxon>ecological metagenomes</taxon>
    </lineage>
</organism>
<feature type="transmembrane region" description="Helical" evidence="1">
    <location>
        <begin position="39"/>
        <end position="58"/>
    </location>
</feature>
<dbReference type="Gene3D" id="1.10.3730.20">
    <property type="match status" value="1"/>
</dbReference>
<feature type="transmembrane region" description="Helical" evidence="1">
    <location>
        <begin position="90"/>
        <end position="113"/>
    </location>
</feature>
<feature type="transmembrane region" description="Helical" evidence="1">
    <location>
        <begin position="182"/>
        <end position="199"/>
    </location>
</feature>
<dbReference type="Pfam" id="PF00892">
    <property type="entry name" value="EamA"/>
    <property type="match status" value="2"/>
</dbReference>
<accession>X1H1P7</accession>
<feature type="transmembrane region" description="Helical" evidence="1">
    <location>
        <begin position="152"/>
        <end position="176"/>
    </location>
</feature>
<protein>
    <recommendedName>
        <fullName evidence="2">EamA domain-containing protein</fullName>
    </recommendedName>
</protein>
<feature type="domain" description="EamA" evidence="2">
    <location>
        <begin position="65"/>
        <end position="198"/>
    </location>
</feature>
<comment type="caution">
    <text evidence="3">The sequence shown here is derived from an EMBL/GenBank/DDBJ whole genome shotgun (WGS) entry which is preliminary data.</text>
</comment>
<name>X1H1P7_9ZZZZ</name>
<evidence type="ECO:0000259" key="2">
    <source>
        <dbReference type="Pfam" id="PF00892"/>
    </source>
</evidence>
<dbReference type="PANTHER" id="PTHR12715">
    <property type="entry name" value="TRANSPORTER, DRUG/METABOLITE EXPORTER FAMILY"/>
    <property type="match status" value="1"/>
</dbReference>
<dbReference type="InterPro" id="IPR000620">
    <property type="entry name" value="EamA_dom"/>
</dbReference>
<keyword evidence="1" id="KW-0472">Membrane</keyword>
<sequence length="209" mass="22237">SSLSYTSVATSVVLVTANPIFVAMASYFLFQEKLSKQTVLGIVISIIGSVLIGFSNWSLGPRPLFGGILALLGALAVAGYLLIGRRIRRSIGLLSYVSLAYSSAALLLLLSTLAFGYSLIGYSTTTYIMFVLLAMVPQLIGHSSLNWSLRFVPATLVTIAVLGEPVVATTLAFLILNEAPTLSEIGGGILILVGIFVAFKESEMLWGQR</sequence>
<dbReference type="GO" id="GO:0016020">
    <property type="term" value="C:membrane"/>
    <property type="evidence" value="ECO:0007669"/>
    <property type="project" value="InterPro"/>
</dbReference>
<reference evidence="3" key="1">
    <citation type="journal article" date="2014" name="Front. Microbiol.">
        <title>High frequency of phylogenetically diverse reductive dehalogenase-homologous genes in deep subseafloor sedimentary metagenomes.</title>
        <authorList>
            <person name="Kawai M."/>
            <person name="Futagami T."/>
            <person name="Toyoda A."/>
            <person name="Takaki Y."/>
            <person name="Nishi S."/>
            <person name="Hori S."/>
            <person name="Arai W."/>
            <person name="Tsubouchi T."/>
            <person name="Morono Y."/>
            <person name="Uchiyama I."/>
            <person name="Ito T."/>
            <person name="Fujiyama A."/>
            <person name="Inagaki F."/>
            <person name="Takami H."/>
        </authorList>
    </citation>
    <scope>NUCLEOTIDE SEQUENCE</scope>
    <source>
        <strain evidence="3">Expedition CK06-06</strain>
    </source>
</reference>